<feature type="domain" description="AB hydrolase-1" evidence="1">
    <location>
        <begin position="64"/>
        <end position="163"/>
    </location>
</feature>
<dbReference type="EMBL" id="MPTD01000008">
    <property type="protein sequence ID" value="OMD51482.1"/>
    <property type="molecule type" value="Genomic_DNA"/>
</dbReference>
<evidence type="ECO:0000259" key="1">
    <source>
        <dbReference type="Pfam" id="PF00561"/>
    </source>
</evidence>
<dbReference type="Gene3D" id="3.40.50.1820">
    <property type="entry name" value="alpha/beta hydrolase"/>
    <property type="match status" value="1"/>
</dbReference>
<dbReference type="PANTHER" id="PTHR43798:SF33">
    <property type="entry name" value="HYDROLASE, PUTATIVE (AFU_ORTHOLOGUE AFUA_2G14860)-RELATED"/>
    <property type="match status" value="1"/>
</dbReference>
<dbReference type="PANTHER" id="PTHR43798">
    <property type="entry name" value="MONOACYLGLYCEROL LIPASE"/>
    <property type="match status" value="1"/>
</dbReference>
<dbReference type="EMBL" id="MPTW01000001">
    <property type="protein sequence ID" value="OME74201.1"/>
    <property type="molecule type" value="Genomic_DNA"/>
</dbReference>
<evidence type="ECO:0000313" key="5">
    <source>
        <dbReference type="Proteomes" id="UP000187425"/>
    </source>
</evidence>
<dbReference type="Pfam" id="PF00561">
    <property type="entry name" value="Abhydrolase_1"/>
    <property type="match status" value="1"/>
</dbReference>
<reference evidence="3 5" key="1">
    <citation type="submission" date="2016-11" db="EMBL/GenBank/DDBJ databases">
        <title>Paenibacillus species isolates.</title>
        <authorList>
            <person name="Beno S.M."/>
        </authorList>
    </citation>
    <scope>NUCLEOTIDE SEQUENCE [LARGE SCALE GENOMIC DNA]</scope>
    <source>
        <strain evidence="3 5">FSL H7-0443</strain>
        <strain evidence="2 4">FSL R5-0923</strain>
    </source>
</reference>
<keyword evidence="3" id="KW-0378">Hydrolase</keyword>
<dbReference type="InterPro" id="IPR029058">
    <property type="entry name" value="AB_hydrolase_fold"/>
</dbReference>
<protein>
    <submittedName>
        <fullName evidence="3">Alpha/beta hydrolase</fullName>
    </submittedName>
</protein>
<evidence type="ECO:0000313" key="2">
    <source>
        <dbReference type="EMBL" id="OMD51482.1"/>
    </source>
</evidence>
<evidence type="ECO:0000313" key="3">
    <source>
        <dbReference type="EMBL" id="OME74201.1"/>
    </source>
</evidence>
<keyword evidence="4" id="KW-1185">Reference proteome</keyword>
<name>A0A1R0ZNG5_9BACL</name>
<comment type="caution">
    <text evidence="3">The sequence shown here is derived from an EMBL/GenBank/DDBJ whole genome shotgun (WGS) entry which is preliminary data.</text>
</comment>
<proteinExistence type="predicted"/>
<dbReference type="AlphaFoldDB" id="A0A1R0ZNG5"/>
<dbReference type="Proteomes" id="UP000187313">
    <property type="component" value="Unassembled WGS sequence"/>
</dbReference>
<dbReference type="GO" id="GO:0016020">
    <property type="term" value="C:membrane"/>
    <property type="evidence" value="ECO:0007669"/>
    <property type="project" value="TreeGrafter"/>
</dbReference>
<evidence type="ECO:0000313" key="4">
    <source>
        <dbReference type="Proteomes" id="UP000187313"/>
    </source>
</evidence>
<accession>A0A1R0ZNG5</accession>
<dbReference type="OrthoDB" id="59888at2"/>
<gene>
    <name evidence="2" type="ORF">BSK51_13150</name>
    <name evidence="3" type="ORF">BSK65_00395</name>
</gene>
<dbReference type="SUPFAM" id="SSF53474">
    <property type="entry name" value="alpha/beta-Hydrolases"/>
    <property type="match status" value="1"/>
</dbReference>
<dbReference type="Proteomes" id="UP000187425">
    <property type="component" value="Unassembled WGS sequence"/>
</dbReference>
<dbReference type="GO" id="GO:0016787">
    <property type="term" value="F:hydrolase activity"/>
    <property type="evidence" value="ECO:0007669"/>
    <property type="project" value="UniProtKB-KW"/>
</dbReference>
<sequence>MWRRFRKMVLGILLLLVVLIGIGALYQWYGSTQDRKAYRPVGKLYEVEGNKMHLYTEGEGNITVVFASGWGSVNPYADFYPLYEGLKQHVKIAVYDRFGYGFSDATDRPRDIDTITDEIHELLKVSKQKPPYLFVGHSLGALETIRYAQRFPEEVKGIVFIDGGSPEYYKKSPELTVIPWIYKGLRTTGILRMLYHFDGFAAWVSDQSNGDKLLPEGLKALNRKGTLLKIGNRNMVNELELSRENAEVVMTGGKPLHIPITVLTADYFGKLDEDRSWKDSQAEFPAWSTSGKQIIVQGSSHYIHSYQPKVVVDELLRMVEKGG</sequence>
<dbReference type="RefSeq" id="WP_076282824.1">
    <property type="nucleotide sequence ID" value="NZ_MPTD01000008.1"/>
</dbReference>
<dbReference type="InterPro" id="IPR050266">
    <property type="entry name" value="AB_hydrolase_sf"/>
</dbReference>
<dbReference type="InterPro" id="IPR000073">
    <property type="entry name" value="AB_hydrolase_1"/>
</dbReference>
<organism evidence="3 5">
    <name type="scientific">Paenibacillus odorifer</name>
    <dbReference type="NCBI Taxonomy" id="189426"/>
    <lineage>
        <taxon>Bacteria</taxon>
        <taxon>Bacillati</taxon>
        <taxon>Bacillota</taxon>
        <taxon>Bacilli</taxon>
        <taxon>Bacillales</taxon>
        <taxon>Paenibacillaceae</taxon>
        <taxon>Paenibacillus</taxon>
    </lineage>
</organism>